<evidence type="ECO:0000256" key="4">
    <source>
        <dbReference type="ARBA" id="ARBA00022664"/>
    </source>
</evidence>
<evidence type="ECO:0000256" key="5">
    <source>
        <dbReference type="ARBA" id="ARBA00022728"/>
    </source>
</evidence>
<dbReference type="GO" id="GO:0000350">
    <property type="term" value="P:generation of catalytic spliceosome for second transesterification step"/>
    <property type="evidence" value="ECO:0007669"/>
    <property type="project" value="TreeGrafter"/>
</dbReference>
<evidence type="ECO:0000313" key="10">
    <source>
        <dbReference type="EMBL" id="ODV66713.1"/>
    </source>
</evidence>
<sequence length="268" mass="31762">MNFASLLSKEIDKKRASAAPKRRLDDDINEGVTETEKEVNEKEQKEDQKEEKEAKEEKEEKEDQKEDQDQKDQDQDRLNDISESKLDETLVQFNEYSEELSKIDKIKKIDILLRNKERNDRYQKQLDMEEAVDPMIDIQQITDIEQHPKIYLQLRVHIKKLIHDWDNHTQKLVDPDQLQRQQQLLFETKRDLVKLLYKLRSHKLKQDMLISLATIFYYLQQHDYNKANENYMKLSIGNVAWPIGVKSIGIHARSASLKITGENKQMAA</sequence>
<dbReference type="STRING" id="984485.A0A1E4RHG6"/>
<dbReference type="GeneID" id="30996092"/>
<evidence type="ECO:0000256" key="3">
    <source>
        <dbReference type="ARBA" id="ARBA00018242"/>
    </source>
</evidence>
<keyword evidence="7" id="KW-0539">Nucleus</keyword>
<organism evidence="10 11">
    <name type="scientific">Hyphopichia burtonii NRRL Y-1933</name>
    <dbReference type="NCBI Taxonomy" id="984485"/>
    <lineage>
        <taxon>Eukaryota</taxon>
        <taxon>Fungi</taxon>
        <taxon>Dikarya</taxon>
        <taxon>Ascomycota</taxon>
        <taxon>Saccharomycotina</taxon>
        <taxon>Pichiomycetes</taxon>
        <taxon>Debaryomycetaceae</taxon>
        <taxon>Hyphopichia</taxon>
    </lineage>
</organism>
<evidence type="ECO:0000256" key="2">
    <source>
        <dbReference type="ARBA" id="ARBA00008137"/>
    </source>
</evidence>
<dbReference type="GO" id="GO:0046540">
    <property type="term" value="C:U4/U6 x U5 tri-snRNP complex"/>
    <property type="evidence" value="ECO:0007669"/>
    <property type="project" value="TreeGrafter"/>
</dbReference>
<dbReference type="PANTHER" id="PTHR13007">
    <property type="entry name" value="PRE-MRNA SPLICING FACTOR-RELATED"/>
    <property type="match status" value="1"/>
</dbReference>
<dbReference type="PANTHER" id="PTHR13007:SF19">
    <property type="entry name" value="PRE-MRNA-SPLICING FACTOR 18"/>
    <property type="match status" value="1"/>
</dbReference>
<evidence type="ECO:0000256" key="8">
    <source>
        <dbReference type="SAM" id="MobiDB-lite"/>
    </source>
</evidence>
<comment type="similarity">
    <text evidence="2">Belongs to the PRP18 family.</text>
</comment>
<evidence type="ECO:0000259" key="9">
    <source>
        <dbReference type="Pfam" id="PF02840"/>
    </source>
</evidence>
<feature type="non-terminal residue" evidence="10">
    <location>
        <position position="268"/>
    </location>
</feature>
<reference evidence="11" key="1">
    <citation type="submission" date="2016-05" db="EMBL/GenBank/DDBJ databases">
        <title>Comparative genomics of biotechnologically important yeasts.</title>
        <authorList>
            <consortium name="DOE Joint Genome Institute"/>
            <person name="Riley R."/>
            <person name="Haridas S."/>
            <person name="Wolfe K.H."/>
            <person name="Lopes M.R."/>
            <person name="Hittinger C.T."/>
            <person name="Goker M."/>
            <person name="Salamov A."/>
            <person name="Wisecaver J."/>
            <person name="Long T.M."/>
            <person name="Aerts A.L."/>
            <person name="Barry K."/>
            <person name="Choi C."/>
            <person name="Clum A."/>
            <person name="Coughlan A.Y."/>
            <person name="Deshpande S."/>
            <person name="Douglass A.P."/>
            <person name="Hanson S.J."/>
            <person name="Klenk H.-P."/>
            <person name="Labutti K."/>
            <person name="Lapidus A."/>
            <person name="Lindquist E."/>
            <person name="Lipzen A."/>
            <person name="Meier-Kolthoff J.P."/>
            <person name="Ohm R.A."/>
            <person name="Otillar R.P."/>
            <person name="Pangilinan J."/>
            <person name="Peng Y."/>
            <person name="Rokas A."/>
            <person name="Rosa C.A."/>
            <person name="Scheuner C."/>
            <person name="Sibirny A.A."/>
            <person name="Slot J.C."/>
            <person name="Stielow J.B."/>
            <person name="Sun H."/>
            <person name="Kurtzman C.P."/>
            <person name="Blackwell M."/>
            <person name="Grigoriev I.V."/>
            <person name="Jeffries T.W."/>
        </authorList>
    </citation>
    <scope>NUCLEOTIDE SEQUENCE [LARGE SCALE GENOMIC DNA]</scope>
    <source>
        <strain evidence="11">NRRL Y-1933</strain>
    </source>
</reference>
<dbReference type="OrthoDB" id="10261918at2759"/>
<evidence type="ECO:0000256" key="7">
    <source>
        <dbReference type="ARBA" id="ARBA00023242"/>
    </source>
</evidence>
<feature type="compositionally biased region" description="Basic and acidic residues" evidence="8">
    <location>
        <begin position="34"/>
        <end position="83"/>
    </location>
</feature>
<feature type="domain" description="Prp18" evidence="9">
    <location>
        <begin position="157"/>
        <end position="264"/>
    </location>
</feature>
<name>A0A1E4RHG6_9ASCO</name>
<gene>
    <name evidence="10" type="ORF">HYPBUDRAFT_153426</name>
</gene>
<dbReference type="InterPro" id="IPR004098">
    <property type="entry name" value="Prp18"/>
</dbReference>
<dbReference type="SUPFAM" id="SSF47938">
    <property type="entry name" value="Functional domain of the splicing factor Prp18"/>
    <property type="match status" value="1"/>
</dbReference>
<comment type="subcellular location">
    <subcellularLocation>
        <location evidence="1">Nucleus</location>
    </subcellularLocation>
</comment>
<keyword evidence="4" id="KW-0507">mRNA processing</keyword>
<feature type="region of interest" description="Disordered" evidence="8">
    <location>
        <begin position="1"/>
        <end position="83"/>
    </location>
</feature>
<keyword evidence="11" id="KW-1185">Reference proteome</keyword>
<dbReference type="InterPro" id="IPR039979">
    <property type="entry name" value="PRPF18"/>
</dbReference>
<dbReference type="EMBL" id="KV454542">
    <property type="protein sequence ID" value="ODV66713.1"/>
    <property type="molecule type" value="Genomic_DNA"/>
</dbReference>
<evidence type="ECO:0000256" key="6">
    <source>
        <dbReference type="ARBA" id="ARBA00023187"/>
    </source>
</evidence>
<dbReference type="AlphaFoldDB" id="A0A1E4RHG6"/>
<dbReference type="Gene3D" id="1.20.940.10">
    <property type="entry name" value="Functional domain of the splicing factor Prp18"/>
    <property type="match status" value="1"/>
</dbReference>
<dbReference type="Pfam" id="PF02840">
    <property type="entry name" value="Prp18"/>
    <property type="match status" value="1"/>
</dbReference>
<dbReference type="RefSeq" id="XP_020075780.1">
    <property type="nucleotide sequence ID" value="XM_020221543.1"/>
</dbReference>
<accession>A0A1E4RHG6</accession>
<proteinExistence type="inferred from homology"/>
<evidence type="ECO:0000256" key="1">
    <source>
        <dbReference type="ARBA" id="ARBA00004123"/>
    </source>
</evidence>
<dbReference type="GO" id="GO:0005682">
    <property type="term" value="C:U5 snRNP"/>
    <property type="evidence" value="ECO:0007669"/>
    <property type="project" value="TreeGrafter"/>
</dbReference>
<keyword evidence="5" id="KW-0747">Spliceosome</keyword>
<protein>
    <recommendedName>
        <fullName evidence="3">Pre-mRNA-splicing factor 18</fullName>
    </recommendedName>
</protein>
<dbReference type="Proteomes" id="UP000095085">
    <property type="component" value="Unassembled WGS sequence"/>
</dbReference>
<evidence type="ECO:0000313" key="11">
    <source>
        <dbReference type="Proteomes" id="UP000095085"/>
    </source>
</evidence>
<keyword evidence="6" id="KW-0508">mRNA splicing</keyword>
<dbReference type="GO" id="GO:0071021">
    <property type="term" value="C:U2-type post-spliceosomal complex"/>
    <property type="evidence" value="ECO:0007669"/>
    <property type="project" value="TreeGrafter"/>
</dbReference>